<reference evidence="14" key="1">
    <citation type="journal article" date="2008" name="Nat. Genet.">
        <title>The Pristionchus pacificus genome provides a unique perspective on nematode lifestyle and parasitism.</title>
        <authorList>
            <person name="Dieterich C."/>
            <person name="Clifton S.W."/>
            <person name="Schuster L.N."/>
            <person name="Chinwalla A."/>
            <person name="Delehaunty K."/>
            <person name="Dinkelacker I."/>
            <person name="Fulton L."/>
            <person name="Fulton R."/>
            <person name="Godfrey J."/>
            <person name="Minx P."/>
            <person name="Mitreva M."/>
            <person name="Roeseler W."/>
            <person name="Tian H."/>
            <person name="Witte H."/>
            <person name="Yang S.P."/>
            <person name="Wilson R.K."/>
            <person name="Sommer R.J."/>
        </authorList>
    </citation>
    <scope>NUCLEOTIDE SEQUENCE [LARGE SCALE GENOMIC DNA]</scope>
    <source>
        <strain evidence="14">PS312</strain>
    </source>
</reference>
<name>A0A2A6BYL9_PRIPA</name>
<dbReference type="GO" id="GO:0006355">
    <property type="term" value="P:regulation of DNA-templated transcription"/>
    <property type="evidence" value="ECO:0000318"/>
    <property type="project" value="GO_Central"/>
</dbReference>
<evidence type="ECO:0000256" key="2">
    <source>
        <dbReference type="ARBA" id="ARBA00005993"/>
    </source>
</evidence>
<dbReference type="Gene3D" id="3.30.50.10">
    <property type="entry name" value="Erythroid Transcription Factor GATA-1, subunit A"/>
    <property type="match status" value="2"/>
</dbReference>
<dbReference type="SMART" id="SM00399">
    <property type="entry name" value="ZnF_C4"/>
    <property type="match status" value="2"/>
</dbReference>
<dbReference type="InterPro" id="IPR013088">
    <property type="entry name" value="Znf_NHR/GATA"/>
</dbReference>
<dbReference type="FunFam" id="1.10.565.10:FF:000045">
    <property type="entry name" value="Nuclear Hormone Receptor family"/>
    <property type="match status" value="1"/>
</dbReference>
<dbReference type="EnsemblMetazoa" id="PPA33949.1">
    <property type="protein sequence ID" value="PPA33949.1"/>
    <property type="gene ID" value="WBGene00272318"/>
</dbReference>
<dbReference type="SUPFAM" id="SSF48508">
    <property type="entry name" value="Nuclear receptor ligand-binding domain"/>
    <property type="match status" value="2"/>
</dbReference>
<comment type="subcellular location">
    <subcellularLocation>
        <location evidence="1">Nucleus</location>
    </subcellularLocation>
</comment>
<gene>
    <name evidence="13" type="primary">WBGene00272318</name>
</gene>
<dbReference type="GO" id="GO:0000978">
    <property type="term" value="F:RNA polymerase II cis-regulatory region sequence-specific DNA binding"/>
    <property type="evidence" value="ECO:0007669"/>
    <property type="project" value="InterPro"/>
</dbReference>
<dbReference type="PANTHER" id="PTHR47630:SF8">
    <property type="entry name" value="NUCLEAR HORMONE RECEPTOR FAMILY MEMBER NHR-34"/>
    <property type="match status" value="1"/>
</dbReference>
<dbReference type="Gene3D" id="1.10.565.10">
    <property type="entry name" value="Retinoid X Receptor"/>
    <property type="match status" value="2"/>
</dbReference>
<dbReference type="PANTHER" id="PTHR47630">
    <property type="entry name" value="NUCLEAR HORMONE RECEPTOR FAMILY-RELATED-RELATED"/>
    <property type="match status" value="1"/>
</dbReference>
<accession>A0A2A6BYL9</accession>
<dbReference type="PROSITE" id="PS51030">
    <property type="entry name" value="NUCLEAR_REC_DBD_2"/>
    <property type="match status" value="2"/>
</dbReference>
<evidence type="ECO:0000256" key="7">
    <source>
        <dbReference type="ARBA" id="ARBA00023125"/>
    </source>
</evidence>
<keyword evidence="4" id="KW-0863">Zinc-finger</keyword>
<dbReference type="Proteomes" id="UP000005239">
    <property type="component" value="Unassembled WGS sequence"/>
</dbReference>
<accession>A0A8R1UMB4</accession>
<protein>
    <submittedName>
        <fullName evidence="13">Nhr-34</fullName>
    </submittedName>
</protein>
<evidence type="ECO:0000256" key="4">
    <source>
        <dbReference type="ARBA" id="ARBA00022771"/>
    </source>
</evidence>
<organism evidence="13 14">
    <name type="scientific">Pristionchus pacificus</name>
    <name type="common">Parasitic nematode worm</name>
    <dbReference type="NCBI Taxonomy" id="54126"/>
    <lineage>
        <taxon>Eukaryota</taxon>
        <taxon>Metazoa</taxon>
        <taxon>Ecdysozoa</taxon>
        <taxon>Nematoda</taxon>
        <taxon>Chromadorea</taxon>
        <taxon>Rhabditida</taxon>
        <taxon>Rhabditina</taxon>
        <taxon>Diplogasteromorpha</taxon>
        <taxon>Diplogasteroidea</taxon>
        <taxon>Neodiplogasteridae</taxon>
        <taxon>Pristionchus</taxon>
    </lineage>
</organism>
<dbReference type="InterPro" id="IPR035500">
    <property type="entry name" value="NHR-like_dom_sf"/>
</dbReference>
<dbReference type="SUPFAM" id="SSF57716">
    <property type="entry name" value="Glucocorticoid receptor-like (DNA-binding domain)"/>
    <property type="match status" value="2"/>
</dbReference>
<evidence type="ECO:0000256" key="5">
    <source>
        <dbReference type="ARBA" id="ARBA00022833"/>
    </source>
</evidence>
<evidence type="ECO:0000256" key="9">
    <source>
        <dbReference type="ARBA" id="ARBA00023170"/>
    </source>
</evidence>
<dbReference type="PRINTS" id="PR00047">
    <property type="entry name" value="STROIDFINGER"/>
</dbReference>
<dbReference type="GO" id="GO:0008270">
    <property type="term" value="F:zinc ion binding"/>
    <property type="evidence" value="ECO:0007669"/>
    <property type="project" value="UniProtKB-KW"/>
</dbReference>
<keyword evidence="3" id="KW-0479">Metal-binding</keyword>
<evidence type="ECO:0000313" key="14">
    <source>
        <dbReference type="Proteomes" id="UP000005239"/>
    </source>
</evidence>
<dbReference type="InterPro" id="IPR001723">
    <property type="entry name" value="Nuclear_hrmn_rcpt"/>
</dbReference>
<dbReference type="Pfam" id="PF00105">
    <property type="entry name" value="zf-C4"/>
    <property type="match status" value="2"/>
</dbReference>
<dbReference type="InterPro" id="IPR001628">
    <property type="entry name" value="Znf_hrmn_rcpt"/>
</dbReference>
<dbReference type="GO" id="GO:0003700">
    <property type="term" value="F:DNA-binding transcription factor activity"/>
    <property type="evidence" value="ECO:0007669"/>
    <property type="project" value="InterPro"/>
</dbReference>
<feature type="compositionally biased region" description="Polar residues" evidence="12">
    <location>
        <begin position="578"/>
        <end position="587"/>
    </location>
</feature>
<keyword evidence="5" id="KW-0862">Zinc</keyword>
<keyword evidence="8" id="KW-0804">Transcription</keyword>
<keyword evidence="14" id="KW-1185">Reference proteome</keyword>
<comment type="similarity">
    <text evidence="2">Belongs to the nuclear hormone receptor family.</text>
</comment>
<feature type="compositionally biased region" description="Low complexity" evidence="12">
    <location>
        <begin position="957"/>
        <end position="979"/>
    </location>
</feature>
<dbReference type="InterPro" id="IPR052499">
    <property type="entry name" value="C.elegans_NHRs"/>
</dbReference>
<evidence type="ECO:0000256" key="12">
    <source>
        <dbReference type="SAM" id="MobiDB-lite"/>
    </source>
</evidence>
<keyword evidence="6" id="KW-0805">Transcription regulation</keyword>
<keyword evidence="9" id="KW-0675">Receptor</keyword>
<feature type="region of interest" description="Disordered" evidence="12">
    <location>
        <begin position="560"/>
        <end position="587"/>
    </location>
</feature>
<dbReference type="InterPro" id="IPR000536">
    <property type="entry name" value="Nucl_hrmn_rcpt_lig-bd"/>
</dbReference>
<dbReference type="PROSITE" id="PS00031">
    <property type="entry name" value="NUCLEAR_REC_DBD_1"/>
    <property type="match status" value="2"/>
</dbReference>
<dbReference type="CDD" id="cd06157">
    <property type="entry name" value="NR_LBD"/>
    <property type="match status" value="2"/>
</dbReference>
<evidence type="ECO:0000256" key="10">
    <source>
        <dbReference type="ARBA" id="ARBA00023242"/>
    </source>
</evidence>
<evidence type="ECO:0000256" key="3">
    <source>
        <dbReference type="ARBA" id="ARBA00022723"/>
    </source>
</evidence>
<evidence type="ECO:0000256" key="1">
    <source>
        <dbReference type="ARBA" id="ARBA00004123"/>
    </source>
</evidence>
<evidence type="ECO:0000313" key="13">
    <source>
        <dbReference type="EnsemblMetazoa" id="PPA33949.1"/>
    </source>
</evidence>
<dbReference type="GO" id="GO:0005634">
    <property type="term" value="C:nucleus"/>
    <property type="evidence" value="ECO:0007669"/>
    <property type="project" value="UniProtKB-SubCell"/>
</dbReference>
<evidence type="ECO:0000256" key="11">
    <source>
        <dbReference type="ARBA" id="ARBA00037512"/>
    </source>
</evidence>
<sequence length="979" mass="110563">MGRRKKCDVGVINPPVEKLNLICRVCGDGNAGNHYGTIACNGCKGFFRRSVWEKRLYTCTGSDNDCEIDKTNRNRCRLCRFHKCLIMGMDAMSVQSDREKPPSLKGGPVKRRRISSGMKIEDDVDCLFLPSTYSISPPTDIVKSEMLSPHPSIHSLHLQSPIIQYLLDVESCSESMVDTVDNLCSSMSDLCRVDVPFTATMNDPGICVKRTTPKWSARKRIIQLSDLQFMWCRSFAIIMDWAMQIKDFKELGSQDQMMMLFHRLVPLSNMQHGWKMYQTGSSDMVFIDGTYYPRDKEQQKSLDWGCNHYLSNLADLTYSELALPMKDIQMDNSEYALLKALCFFTPDLYLSNDGKERVIRIRDRLTDSLYTHIRETKPELSLSKTMERVSHILLMLPSVSKIASEEDSAVQALAVFDVGNMHGLPYEYVWSEMRNHTERTGYLWKEERRVGGVPLPIEYMHPKEESPGGCGPLSPVASPSITMQFGLKCRVCGDSRAGRHYGTIACNGCKGFFRRSIWEQREYTCRFGGKCQVVQEYRNRCRACRLVKCFEVGMDARAVQSERDKHKKARLSEDGQAGPSTSSLSPTNTCTAVNNTTKQHTLAAALAPFQTGGVVNRAYAETLSGASMGRVTVTASRVREQSPPTSAMYAPSRGNGTQRITPIVEYLMNLETQCDSMVDPNCEFEEQFDKLCRVDVTIETAFKQPGIVAKRTPPRWLALDRLTTLEDVHIAWCRSFVLCVDWAILLKDYTELSTSDQYVLLRNRVVSVNWLVHTFKTFKSGADGVALVNGSFYPRNKQLQSTLHPGCNHYFQNIAEHLMCDLVFPMREMTMDDGEFCILKALILFTVDRRLTEAGRLHVQRIRDKYIDALYVHVKSQHTSATEMQIAQRISKLLLLLPSITLLSQQEDDTVQFLALFNIANLNGLPYELHSNQKMSIQSDPDPSQLQVNEISSNLGPSSTSIPTSSVPSTVTTTASMPF</sequence>
<dbReference type="Pfam" id="PF00104">
    <property type="entry name" value="Hormone_recep"/>
    <property type="match status" value="2"/>
</dbReference>
<evidence type="ECO:0000256" key="8">
    <source>
        <dbReference type="ARBA" id="ARBA00023163"/>
    </source>
</evidence>
<keyword evidence="10" id="KW-0539">Nucleus</keyword>
<feature type="region of interest" description="Disordered" evidence="12">
    <location>
        <begin position="950"/>
        <end position="979"/>
    </location>
</feature>
<reference evidence="13" key="2">
    <citation type="submission" date="2022-06" db="UniProtKB">
        <authorList>
            <consortium name="EnsemblMetazoa"/>
        </authorList>
    </citation>
    <scope>IDENTIFICATION</scope>
    <source>
        <strain evidence="13">PS312</strain>
    </source>
</reference>
<dbReference type="CDD" id="cd06960">
    <property type="entry name" value="NR_DBD_HNF4A"/>
    <property type="match status" value="2"/>
</dbReference>
<keyword evidence="7" id="KW-0238">DNA-binding</keyword>
<dbReference type="InterPro" id="IPR049636">
    <property type="entry name" value="HNF4-like_DBD"/>
</dbReference>
<dbReference type="FunFam" id="3.30.50.10:FF:000030">
    <property type="entry name" value="Nuclear Hormone Receptor family"/>
    <property type="match status" value="2"/>
</dbReference>
<evidence type="ECO:0000256" key="6">
    <source>
        <dbReference type="ARBA" id="ARBA00023015"/>
    </source>
</evidence>
<dbReference type="PROSITE" id="PS51843">
    <property type="entry name" value="NR_LBD"/>
    <property type="match status" value="2"/>
</dbReference>
<comment type="function">
    <text evidence="11">Orphan nuclear receptor.</text>
</comment>
<dbReference type="SMART" id="SM00430">
    <property type="entry name" value="HOLI"/>
    <property type="match status" value="2"/>
</dbReference>
<dbReference type="AlphaFoldDB" id="A0A2A6BYL9"/>
<proteinExistence type="inferred from homology"/>
<dbReference type="PRINTS" id="PR00398">
    <property type="entry name" value="STRDHORMONER"/>
</dbReference>